<name>A0ABW4ZRX5_9SPHI</name>
<accession>A0ABW4ZRX5</accession>
<reference evidence="2" key="1">
    <citation type="journal article" date="2019" name="Int. J. Syst. Evol. Microbiol.">
        <title>The Global Catalogue of Microorganisms (GCM) 10K type strain sequencing project: providing services to taxonomists for standard genome sequencing and annotation.</title>
        <authorList>
            <consortium name="The Broad Institute Genomics Platform"/>
            <consortium name="The Broad Institute Genome Sequencing Center for Infectious Disease"/>
            <person name="Wu L."/>
            <person name="Ma J."/>
        </authorList>
    </citation>
    <scope>NUCLEOTIDE SEQUENCE [LARGE SCALE GENOMIC DNA]</scope>
    <source>
        <strain evidence="2">KCTC 42217</strain>
    </source>
</reference>
<dbReference type="InterPro" id="IPR032595">
    <property type="entry name" value="DUF4905"/>
</dbReference>
<keyword evidence="2" id="KW-1185">Reference proteome</keyword>
<organism evidence="1 2">
    <name type="scientific">Paradesertivirga mongoliensis</name>
    <dbReference type="NCBI Taxonomy" id="2100740"/>
    <lineage>
        <taxon>Bacteria</taxon>
        <taxon>Pseudomonadati</taxon>
        <taxon>Bacteroidota</taxon>
        <taxon>Sphingobacteriia</taxon>
        <taxon>Sphingobacteriales</taxon>
        <taxon>Sphingobacteriaceae</taxon>
        <taxon>Paradesertivirga</taxon>
    </lineage>
</organism>
<evidence type="ECO:0000313" key="1">
    <source>
        <dbReference type="EMBL" id="MFD2164257.1"/>
    </source>
</evidence>
<gene>
    <name evidence="1" type="ORF">ACFSJU_17745</name>
</gene>
<sequence>MFKGIIWRVETDDHNTIVAIESRDVSNRTTYFSAFDYVSGEAFFKEITVQEGWFWSLDRVHSGMIYVHSYVNEGSPEHKGIIALNSSGEIAWQHFHKTLHEISDSGLIVYNPKIQPKIFELISAETGEVLSTKISRDTPLQRDIVIPEILEDSRQFSHLLPGNTYGPVFYLEINRKIILAFHTQKENFYTQQLAVYQDGTPLMQDILAADIQKLNPEAFFIQHNHLFYIRGNKQEFVSYLV</sequence>
<comment type="caution">
    <text evidence="1">The sequence shown here is derived from an EMBL/GenBank/DDBJ whole genome shotgun (WGS) entry which is preliminary data.</text>
</comment>
<dbReference type="Pfam" id="PF16248">
    <property type="entry name" value="DUF4905"/>
    <property type="match status" value="1"/>
</dbReference>
<proteinExistence type="predicted"/>
<dbReference type="Proteomes" id="UP001597387">
    <property type="component" value="Unassembled WGS sequence"/>
</dbReference>
<dbReference type="RefSeq" id="WP_255904254.1">
    <property type="nucleotide sequence ID" value="NZ_JAFMZO010000004.1"/>
</dbReference>
<dbReference type="EMBL" id="JBHUHZ010000003">
    <property type="protein sequence ID" value="MFD2164257.1"/>
    <property type="molecule type" value="Genomic_DNA"/>
</dbReference>
<evidence type="ECO:0000313" key="2">
    <source>
        <dbReference type="Proteomes" id="UP001597387"/>
    </source>
</evidence>
<protein>
    <submittedName>
        <fullName evidence="1">DUF4905 domain-containing protein</fullName>
    </submittedName>
</protein>